<keyword evidence="2" id="KW-1048">Host nucleus</keyword>
<name>A0A0R5ZB16_9GAMA</name>
<dbReference type="EMBL" id="KP136799">
    <property type="protein sequence ID" value="AJG42945.1"/>
    <property type="molecule type" value="Genomic_DNA"/>
</dbReference>
<evidence type="ECO:0000313" key="7">
    <source>
        <dbReference type="Proteomes" id="UP000296355"/>
    </source>
</evidence>
<sequence>MSLKVKVWPPSIAFWAPNPTNTLTINRDLLLETRRNAFSHRRAVIEQKITRVQKGLLRAELDAVVQNHVKKTQGVIQQLHTLENTAQMLLYQPSTPLADATAPTTPKSSHTNTQQLLHDFVITVAPGDPSFNVESDFKIEFLSGLYNRQSQWLPAFGPWYSNMTDAAMQRRVFPKELKGNLNLQNSTSLKLMTAALETVSSATGDFFTDARHISDTNAAFCLLNGYFCMKTSSPIPSNYTELLSNLDVKMELLVNDLKQTTQGKDFAFIYSNPQQLETIAPLYKQSTYGPDFFSDHKIFSLFSSVGMFTSNKQSKPQGAPQSMDIVYLITNEVFEQDVPPFLTYQWNLRTGIIALEILVLVYLLLEVAQVSGNTVHRRIQLATLLGNQYKKPQDSQPFTTFKKRQIFSFICENYIIPTLTHKPQSAMSALFPGIVLLAIEACDAFTTSNSQNYLINLSGKKYNEVFDIINQKYTFKNTGALLQSQTALRLVVERGLNVLLSKTNPVTTTQDIINTQFGGGDDYDTLYFLILGCLPITVAII</sequence>
<dbReference type="GO" id="GO:0019072">
    <property type="term" value="P:viral genome packaging"/>
    <property type="evidence" value="ECO:0007669"/>
    <property type="project" value="InterPro"/>
</dbReference>
<dbReference type="InterPro" id="IPR002493">
    <property type="entry name" value="Herpes_UL25"/>
</dbReference>
<keyword evidence="4" id="KW-0946">Virion</keyword>
<evidence type="ECO:0000256" key="2">
    <source>
        <dbReference type="ARBA" id="ARBA00022562"/>
    </source>
</evidence>
<keyword evidence="1" id="KW-0167">Capsid protein</keyword>
<dbReference type="Pfam" id="PF01499">
    <property type="entry name" value="Herpes_UL25"/>
    <property type="match status" value="1"/>
</dbReference>
<evidence type="ECO:0000256" key="3">
    <source>
        <dbReference type="ARBA" id="ARBA00022612"/>
    </source>
</evidence>
<keyword evidence="5" id="KW-0231">Viral genome packaging</keyword>
<protein>
    <submittedName>
        <fullName evidence="6">Tegument protein UL25</fullName>
    </submittedName>
</protein>
<proteinExistence type="inferred from homology"/>
<dbReference type="HAMAP" id="MF_04025">
    <property type="entry name" value="HSV_CVC2"/>
    <property type="match status" value="1"/>
</dbReference>
<organism evidence="6 7">
    <name type="scientific">phocid gammaherpesvirus 3</name>
    <dbReference type="NCBI Taxonomy" id="2560643"/>
    <lineage>
        <taxon>Viruses</taxon>
        <taxon>Duplodnaviria</taxon>
        <taxon>Heunggongvirae</taxon>
        <taxon>Peploviricota</taxon>
        <taxon>Herviviricetes</taxon>
        <taxon>Herpesvirales</taxon>
        <taxon>Orthoherpesviridae</taxon>
        <taxon>Gammaherpesvirinae</taxon>
        <taxon>Percavirus</taxon>
        <taxon>Percavirus phocidgamma3</taxon>
    </lineage>
</organism>
<evidence type="ECO:0000256" key="5">
    <source>
        <dbReference type="ARBA" id="ARBA00023219"/>
    </source>
</evidence>
<dbReference type="Proteomes" id="UP000296355">
    <property type="component" value="Segment"/>
</dbReference>
<evidence type="ECO:0000313" key="6">
    <source>
        <dbReference type="EMBL" id="AJG42945.1"/>
    </source>
</evidence>
<accession>A0A0R5ZB16</accession>
<keyword evidence="7" id="KW-1185">Reference proteome</keyword>
<evidence type="ECO:0000256" key="4">
    <source>
        <dbReference type="ARBA" id="ARBA00022844"/>
    </source>
</evidence>
<evidence type="ECO:0000256" key="1">
    <source>
        <dbReference type="ARBA" id="ARBA00022561"/>
    </source>
</evidence>
<keyword evidence="3" id="KW-1188">Viral release from host cell</keyword>
<dbReference type="GO" id="GO:0019028">
    <property type="term" value="C:viral capsid"/>
    <property type="evidence" value="ECO:0007669"/>
    <property type="project" value="UniProtKB-KW"/>
</dbReference>
<reference evidence="6" key="1">
    <citation type="submission" date="2014-11" db="EMBL/GenBank/DDBJ databases">
        <title>Gammaherpesviruses are widespread among seal species in Canada.</title>
        <authorList>
            <person name="Bellehumeur C."/>
            <person name="Nielsen O."/>
            <person name="Measures L."/>
            <person name="Harwood L."/>
            <person name="Boyle B."/>
            <person name="Gagnon C.A."/>
        </authorList>
    </citation>
    <scope>NUCLEOTIDE SEQUENCE [LARGE SCALE GENOMIC DNA]</scope>
    <source>
        <strain evidence="6">FMV04-1493874</strain>
    </source>
</reference>